<keyword evidence="2" id="KW-1185">Reference proteome</keyword>
<dbReference type="AlphaFoldDB" id="A0A371D325"/>
<dbReference type="Proteomes" id="UP000256964">
    <property type="component" value="Unassembled WGS sequence"/>
</dbReference>
<organism evidence="1 2">
    <name type="scientific">Lentinus brumalis</name>
    <dbReference type="NCBI Taxonomy" id="2498619"/>
    <lineage>
        <taxon>Eukaryota</taxon>
        <taxon>Fungi</taxon>
        <taxon>Dikarya</taxon>
        <taxon>Basidiomycota</taxon>
        <taxon>Agaricomycotina</taxon>
        <taxon>Agaricomycetes</taxon>
        <taxon>Polyporales</taxon>
        <taxon>Polyporaceae</taxon>
        <taxon>Lentinus</taxon>
    </lineage>
</organism>
<proteinExistence type="predicted"/>
<reference evidence="1 2" key="1">
    <citation type="journal article" date="2018" name="Biotechnol. Biofuels">
        <title>Integrative visual omics of the white-rot fungus Polyporus brumalis exposes the biotechnological potential of its oxidative enzymes for delignifying raw plant biomass.</title>
        <authorList>
            <person name="Miyauchi S."/>
            <person name="Rancon A."/>
            <person name="Drula E."/>
            <person name="Hage H."/>
            <person name="Chaduli D."/>
            <person name="Favel A."/>
            <person name="Grisel S."/>
            <person name="Henrissat B."/>
            <person name="Herpoel-Gimbert I."/>
            <person name="Ruiz-Duenas F.J."/>
            <person name="Chevret D."/>
            <person name="Hainaut M."/>
            <person name="Lin J."/>
            <person name="Wang M."/>
            <person name="Pangilinan J."/>
            <person name="Lipzen A."/>
            <person name="Lesage-Meessen L."/>
            <person name="Navarro D."/>
            <person name="Riley R."/>
            <person name="Grigoriev I.V."/>
            <person name="Zhou S."/>
            <person name="Raouche S."/>
            <person name="Rosso M.N."/>
        </authorList>
    </citation>
    <scope>NUCLEOTIDE SEQUENCE [LARGE SCALE GENOMIC DNA]</scope>
    <source>
        <strain evidence="1 2">BRFM 1820</strain>
    </source>
</reference>
<evidence type="ECO:0000313" key="1">
    <source>
        <dbReference type="EMBL" id="RDX46921.1"/>
    </source>
</evidence>
<accession>A0A371D325</accession>
<name>A0A371D325_9APHY</name>
<sequence>MRPKRTCPTCTSLGDQGEAAACFGFRQISTVNSRASLQVCNTTYLGGSCAPRRRSPRISGCVIFKWSHRLASTKRVRRKNANIYVRVVCVHEGSAGDAPAACRLACIRKLVMANLRVSGVVRPSLWFICGSMINLHTRQTGMKRVARGWHGVSCMVGLCRYVHYANNSRVVRTQHPNGCDYCAF</sequence>
<evidence type="ECO:0000313" key="2">
    <source>
        <dbReference type="Proteomes" id="UP000256964"/>
    </source>
</evidence>
<protein>
    <submittedName>
        <fullName evidence="1">Uncharacterized protein</fullName>
    </submittedName>
</protein>
<dbReference type="EMBL" id="KZ857423">
    <property type="protein sequence ID" value="RDX46921.1"/>
    <property type="molecule type" value="Genomic_DNA"/>
</dbReference>
<gene>
    <name evidence="1" type="ORF">OH76DRAFT_809869</name>
</gene>